<proteinExistence type="inferred from homology"/>
<dbReference type="Pfam" id="PF00480">
    <property type="entry name" value="ROK"/>
    <property type="match status" value="1"/>
</dbReference>
<evidence type="ECO:0000256" key="7">
    <source>
        <dbReference type="ARBA" id="ARBA00032386"/>
    </source>
</evidence>
<keyword evidence="4" id="KW-0547">Nucleotide-binding</keyword>
<dbReference type="PANTHER" id="PTHR18964">
    <property type="entry name" value="ROK (REPRESSOR, ORF, KINASE) FAMILY"/>
    <property type="match status" value="1"/>
</dbReference>
<organism evidence="8 9">
    <name type="scientific">Pseudobacteroides cellulosolvens ATCC 35603 = DSM 2933</name>
    <dbReference type="NCBI Taxonomy" id="398512"/>
    <lineage>
        <taxon>Bacteria</taxon>
        <taxon>Bacillati</taxon>
        <taxon>Bacillota</taxon>
        <taxon>Clostridia</taxon>
        <taxon>Eubacteriales</taxon>
        <taxon>Oscillospiraceae</taxon>
        <taxon>Pseudobacteroides</taxon>
    </lineage>
</organism>
<evidence type="ECO:0000256" key="4">
    <source>
        <dbReference type="ARBA" id="ARBA00022741"/>
    </source>
</evidence>
<dbReference type="OrthoDB" id="9796533at2"/>
<keyword evidence="6" id="KW-0067">ATP-binding</keyword>
<dbReference type="RefSeq" id="WP_036945045.1">
    <property type="nucleotide sequence ID" value="NZ_JQKC01000042.1"/>
</dbReference>
<evidence type="ECO:0000256" key="3">
    <source>
        <dbReference type="ARBA" id="ARBA00022679"/>
    </source>
</evidence>
<dbReference type="InterPro" id="IPR000600">
    <property type="entry name" value="ROK"/>
</dbReference>
<dbReference type="AlphaFoldDB" id="A0A0L6JN69"/>
<dbReference type="InterPro" id="IPR004654">
    <property type="entry name" value="ROK_glcA"/>
</dbReference>
<dbReference type="Proteomes" id="UP000036923">
    <property type="component" value="Unassembled WGS sequence"/>
</dbReference>
<evidence type="ECO:0000256" key="5">
    <source>
        <dbReference type="ARBA" id="ARBA00022777"/>
    </source>
</evidence>
<keyword evidence="3 8" id="KW-0808">Transferase</keyword>
<evidence type="ECO:0000256" key="1">
    <source>
        <dbReference type="ARBA" id="ARBA00006479"/>
    </source>
</evidence>
<keyword evidence="5 8" id="KW-0418">Kinase</keyword>
<dbReference type="STRING" id="398512.Bccel_2501"/>
<dbReference type="NCBIfam" id="TIGR00744">
    <property type="entry name" value="ROK_glcA_fam"/>
    <property type="match status" value="1"/>
</dbReference>
<keyword evidence="9" id="KW-1185">Reference proteome</keyword>
<reference evidence="9" key="1">
    <citation type="submission" date="2015-07" db="EMBL/GenBank/DDBJ databases">
        <title>Near-Complete Genome Sequence of the Cellulolytic Bacterium Bacteroides (Pseudobacteroides) cellulosolvens ATCC 35603.</title>
        <authorList>
            <person name="Dassa B."/>
            <person name="Utturkar S.M."/>
            <person name="Klingeman D.M."/>
            <person name="Hurt R.A."/>
            <person name="Keller M."/>
            <person name="Xu J."/>
            <person name="Reddy Y.H.K."/>
            <person name="Borovok I."/>
            <person name="Grinberg I.R."/>
            <person name="Lamed R."/>
            <person name="Zhivin O."/>
            <person name="Bayer E.A."/>
            <person name="Brown S.D."/>
        </authorList>
    </citation>
    <scope>NUCLEOTIDE SEQUENCE [LARGE SCALE GENOMIC DNA]</scope>
    <source>
        <strain evidence="9">DSM 2933</strain>
    </source>
</reference>
<name>A0A0L6JN69_9FIRM</name>
<evidence type="ECO:0000313" key="8">
    <source>
        <dbReference type="EMBL" id="KNY27233.1"/>
    </source>
</evidence>
<dbReference type="GO" id="GO:0005737">
    <property type="term" value="C:cytoplasm"/>
    <property type="evidence" value="ECO:0007669"/>
    <property type="project" value="InterPro"/>
</dbReference>
<dbReference type="EMBL" id="LGTC01000001">
    <property type="protein sequence ID" value="KNY27233.1"/>
    <property type="molecule type" value="Genomic_DNA"/>
</dbReference>
<evidence type="ECO:0000256" key="6">
    <source>
        <dbReference type="ARBA" id="ARBA00022840"/>
    </source>
</evidence>
<dbReference type="InterPro" id="IPR043129">
    <property type="entry name" value="ATPase_NBD"/>
</dbReference>
<dbReference type="GO" id="GO:0006096">
    <property type="term" value="P:glycolytic process"/>
    <property type="evidence" value="ECO:0007669"/>
    <property type="project" value="InterPro"/>
</dbReference>
<dbReference type="GO" id="GO:0005524">
    <property type="term" value="F:ATP binding"/>
    <property type="evidence" value="ECO:0007669"/>
    <property type="project" value="UniProtKB-KW"/>
</dbReference>
<dbReference type="Gene3D" id="3.30.420.40">
    <property type="match status" value="2"/>
</dbReference>
<dbReference type="PATRIC" id="fig|398512.5.peg.2607"/>
<comment type="caution">
    <text evidence="8">The sequence shown here is derived from an EMBL/GenBank/DDBJ whole genome shotgun (WGS) entry which is preliminary data.</text>
</comment>
<dbReference type="SUPFAM" id="SSF53067">
    <property type="entry name" value="Actin-like ATPase domain"/>
    <property type="match status" value="1"/>
</dbReference>
<gene>
    <name evidence="8" type="ORF">Bccel_2501</name>
</gene>
<comment type="similarity">
    <text evidence="1">Belongs to the ROK (NagC/XylR) family.</text>
</comment>
<dbReference type="eggNOG" id="COG1940">
    <property type="taxonomic scope" value="Bacteria"/>
</dbReference>
<evidence type="ECO:0000256" key="2">
    <source>
        <dbReference type="ARBA" id="ARBA00014701"/>
    </source>
</evidence>
<evidence type="ECO:0000313" key="9">
    <source>
        <dbReference type="Proteomes" id="UP000036923"/>
    </source>
</evidence>
<dbReference type="GO" id="GO:0004340">
    <property type="term" value="F:glucokinase activity"/>
    <property type="evidence" value="ECO:0007669"/>
    <property type="project" value="InterPro"/>
</dbReference>
<sequence length="315" mass="33614">MYYVGIDLGGTKIAAGIVDENGVLLHKDSVPTKRERHYQEIIKDMAQLALKVIKDKGLELKDVKSIGIGSPGTPDSKKGILVYSCNLNFDNAPIRDEMQKYIDLPIYLENDANCAALAESIAGAAKDVDDSIAITLGTGIGGGIVIGKKIYSGFNYAGSEIGHMVIVSDGVQCTCGRKGCWEAYASATALIRQTREAAVANPDSKINEIIDGNLDNIDAKTAFDAAKMGDVIGQKVVDQYIKYIAEGLSNTINSFMPEAVVIGGGVCKEGEYLLKPLRERVYADIYCRGSVPKPQIRVAEMGNDAGIVGAAMLGK</sequence>
<dbReference type="PANTHER" id="PTHR18964:SF149">
    <property type="entry name" value="BIFUNCTIONAL UDP-N-ACETYLGLUCOSAMINE 2-EPIMERASE_N-ACETYLMANNOSAMINE KINASE"/>
    <property type="match status" value="1"/>
</dbReference>
<protein>
    <recommendedName>
        <fullName evidence="2">Glucokinase</fullName>
    </recommendedName>
    <alternativeName>
        <fullName evidence="7">Glucose kinase</fullName>
    </alternativeName>
</protein>
<accession>A0A0L6JN69</accession>